<sequence length="245" mass="27726">MLKQPAISNFDGIRAEYCISDFIVRASDGILVLYVPKDKVSDKAQKGFVSLKQLNNLQRKLKIEFDTSTEIVLLDADSLIKVGEGFVALLKSTFPDIITDARISFLNAHRVSATIVLSEFVDNSKKEAVEAFLTAVLTPAHIELQALQWDEVELPSLIEILTTTKKFQPVKLDNLYDFLSKDYPALRIGWLNKQLDKLIKKKFLIRERDTETYAMTALGLNLLPKIASRNSSDIVRALDLGRRKW</sequence>
<gene>
    <name evidence="1" type="ORF">FJM67_06305</name>
</gene>
<dbReference type="Proteomes" id="UP000315901">
    <property type="component" value="Unassembled WGS sequence"/>
</dbReference>
<accession>A0A501WYW3</accession>
<keyword evidence="2" id="KW-1185">Reference proteome</keyword>
<dbReference type="RefSeq" id="WP_140587942.1">
    <property type="nucleotide sequence ID" value="NZ_VFRR01000008.1"/>
</dbReference>
<dbReference type="EMBL" id="VFRR01000008">
    <property type="protein sequence ID" value="TPE54012.1"/>
    <property type="molecule type" value="Genomic_DNA"/>
</dbReference>
<name>A0A501WYW3_9GAMM</name>
<evidence type="ECO:0000313" key="1">
    <source>
        <dbReference type="EMBL" id="TPE54012.1"/>
    </source>
</evidence>
<comment type="caution">
    <text evidence="1">The sequence shown here is derived from an EMBL/GenBank/DDBJ whole genome shotgun (WGS) entry which is preliminary data.</text>
</comment>
<dbReference type="OrthoDB" id="7061968at2"/>
<protein>
    <submittedName>
        <fullName evidence="1">Uncharacterized protein</fullName>
    </submittedName>
</protein>
<reference evidence="1 2" key="1">
    <citation type="submission" date="2019-06" db="EMBL/GenBank/DDBJ databases">
        <title>A novel bacterium of genus Marinomonas, isolated from coastal sand.</title>
        <authorList>
            <person name="Huang H."/>
            <person name="Mo K."/>
            <person name="Hu Y."/>
        </authorList>
    </citation>
    <scope>NUCLEOTIDE SEQUENCE [LARGE SCALE GENOMIC DNA]</scope>
    <source>
        <strain evidence="1 2">HB171799</strain>
    </source>
</reference>
<proteinExistence type="predicted"/>
<dbReference type="AlphaFoldDB" id="A0A501WYW3"/>
<evidence type="ECO:0000313" key="2">
    <source>
        <dbReference type="Proteomes" id="UP000315901"/>
    </source>
</evidence>
<organism evidence="1 2">
    <name type="scientific">Maribrevibacterium harenarium</name>
    <dbReference type="NCBI Taxonomy" id="2589817"/>
    <lineage>
        <taxon>Bacteria</taxon>
        <taxon>Pseudomonadati</taxon>
        <taxon>Pseudomonadota</taxon>
        <taxon>Gammaproteobacteria</taxon>
        <taxon>Oceanospirillales</taxon>
        <taxon>Oceanospirillaceae</taxon>
        <taxon>Maribrevibacterium</taxon>
    </lineage>
</organism>